<dbReference type="EMBL" id="JAHOPC010000012">
    <property type="protein sequence ID" value="MBU8868216.1"/>
    <property type="molecule type" value="Genomic_DNA"/>
</dbReference>
<gene>
    <name evidence="1" type="ORF">KSW38_18145</name>
</gene>
<comment type="caution">
    <text evidence="1">The sequence shown here is derived from an EMBL/GenBank/DDBJ whole genome shotgun (WGS) entry which is preliminary data.</text>
</comment>
<dbReference type="RefSeq" id="WP_216926334.1">
    <property type="nucleotide sequence ID" value="NZ_JAHOPC010000012.1"/>
</dbReference>
<keyword evidence="2" id="KW-1185">Reference proteome</keyword>
<protein>
    <submittedName>
        <fullName evidence="1">Uncharacterized protein</fullName>
    </submittedName>
</protein>
<evidence type="ECO:0000313" key="2">
    <source>
        <dbReference type="Proteomes" id="UP000824166"/>
    </source>
</evidence>
<evidence type="ECO:0000313" key="1">
    <source>
        <dbReference type="EMBL" id="MBU8868216.1"/>
    </source>
</evidence>
<reference evidence="1 2" key="1">
    <citation type="submission" date="2021-06" db="EMBL/GenBank/DDBJ databases">
        <authorList>
            <person name="Jeong J.W."/>
        </authorList>
    </citation>
    <scope>NUCLEOTIDE SEQUENCE [LARGE SCALE GENOMIC DNA]</scope>
    <source>
        <strain evidence="1 2">MMS21-TAE1-1</strain>
    </source>
</reference>
<name>A0ABS6I924_9MICC</name>
<accession>A0ABS6I924</accession>
<proteinExistence type="predicted"/>
<dbReference type="Proteomes" id="UP000824166">
    <property type="component" value="Unassembled WGS sequence"/>
</dbReference>
<organism evidence="1 2">
    <name type="scientific">Paenarthrobacter aromaticivorans</name>
    <dbReference type="NCBI Taxonomy" id="2849150"/>
    <lineage>
        <taxon>Bacteria</taxon>
        <taxon>Bacillati</taxon>
        <taxon>Actinomycetota</taxon>
        <taxon>Actinomycetes</taxon>
        <taxon>Micrococcales</taxon>
        <taxon>Micrococcaceae</taxon>
        <taxon>Paenarthrobacter</taxon>
    </lineage>
</organism>
<sequence>MFAEAAGALDRVVRFRPVYSVISWMLAPFVLERDSMLDLGWIDHGRV</sequence>